<dbReference type="RefSeq" id="WP_075127724.1">
    <property type="nucleotide sequence ID" value="NZ_MSIE01000043.1"/>
</dbReference>
<dbReference type="EMBL" id="MSIE01000043">
    <property type="protein sequence ID" value="OLF15255.1"/>
    <property type="molecule type" value="Genomic_DNA"/>
</dbReference>
<gene>
    <name evidence="2" type="ORF">BU204_22555</name>
</gene>
<feature type="domain" description="HTH cro/C1-type" evidence="1">
    <location>
        <begin position="17"/>
        <end position="72"/>
    </location>
</feature>
<dbReference type="OrthoDB" id="3687959at2"/>
<sequence>MPVHTPRPQDRMRGTRLRVIRKQRCGLSLEQAAEMAGWYLAKLSRTERGLRKVTIEDFATLITAWGLPPKEREPLLAEMAAGSSSGWWDRPIPGVPSDLGTLAGYEAEAEELVTVALGLVPGLLQTYETAANILTAGGIPREDIETIWMARLRRQQILVKAEYKTFITFNVLRTPWGGREVHRAQLKHLLDCQDRGIGVRVIPPYQTEVLLLHSWHWMAFHHSPPVVYVELAAGATFIHEANAYTDLLSRLEHVALSRDGSRRLIRDLLEG</sequence>
<evidence type="ECO:0000313" key="2">
    <source>
        <dbReference type="EMBL" id="OLF15255.1"/>
    </source>
</evidence>
<dbReference type="PROSITE" id="PS50943">
    <property type="entry name" value="HTH_CROC1"/>
    <property type="match status" value="1"/>
</dbReference>
<dbReference type="InterPro" id="IPR010982">
    <property type="entry name" value="Lambda_DNA-bd_dom_sf"/>
</dbReference>
<organism evidence="2 3">
    <name type="scientific">Actinophytocola xanthii</name>
    <dbReference type="NCBI Taxonomy" id="1912961"/>
    <lineage>
        <taxon>Bacteria</taxon>
        <taxon>Bacillati</taxon>
        <taxon>Actinomycetota</taxon>
        <taxon>Actinomycetes</taxon>
        <taxon>Pseudonocardiales</taxon>
        <taxon>Pseudonocardiaceae</taxon>
    </lineage>
</organism>
<dbReference type="GO" id="GO:0003677">
    <property type="term" value="F:DNA binding"/>
    <property type="evidence" value="ECO:0007669"/>
    <property type="project" value="InterPro"/>
</dbReference>
<evidence type="ECO:0000313" key="3">
    <source>
        <dbReference type="Proteomes" id="UP000185596"/>
    </source>
</evidence>
<dbReference type="Gene3D" id="1.10.260.40">
    <property type="entry name" value="lambda repressor-like DNA-binding domains"/>
    <property type="match status" value="1"/>
</dbReference>
<dbReference type="SUPFAM" id="SSF47413">
    <property type="entry name" value="lambda repressor-like DNA-binding domains"/>
    <property type="match status" value="1"/>
</dbReference>
<accession>A0A1Q8CLM4</accession>
<reference evidence="2 3" key="1">
    <citation type="submission" date="2016-12" db="EMBL/GenBank/DDBJ databases">
        <title>The draft genome sequence of Actinophytocola sp. 11-183.</title>
        <authorList>
            <person name="Wang W."/>
            <person name="Yuan L."/>
        </authorList>
    </citation>
    <scope>NUCLEOTIDE SEQUENCE [LARGE SCALE GENOMIC DNA]</scope>
    <source>
        <strain evidence="2 3">11-183</strain>
    </source>
</reference>
<protein>
    <recommendedName>
        <fullName evidence="1">HTH cro/C1-type domain-containing protein</fullName>
    </recommendedName>
</protein>
<name>A0A1Q8CLM4_9PSEU</name>
<dbReference type="AlphaFoldDB" id="A0A1Q8CLM4"/>
<keyword evidence="3" id="KW-1185">Reference proteome</keyword>
<dbReference type="STRING" id="1912961.BU204_22555"/>
<dbReference type="CDD" id="cd00093">
    <property type="entry name" value="HTH_XRE"/>
    <property type="match status" value="1"/>
</dbReference>
<dbReference type="Pfam" id="PF19054">
    <property type="entry name" value="DUF5753"/>
    <property type="match status" value="1"/>
</dbReference>
<dbReference type="InterPro" id="IPR001387">
    <property type="entry name" value="Cro/C1-type_HTH"/>
</dbReference>
<dbReference type="SMART" id="SM00530">
    <property type="entry name" value="HTH_XRE"/>
    <property type="match status" value="1"/>
</dbReference>
<proteinExistence type="predicted"/>
<dbReference type="InterPro" id="IPR043917">
    <property type="entry name" value="DUF5753"/>
</dbReference>
<evidence type="ECO:0000259" key="1">
    <source>
        <dbReference type="PROSITE" id="PS50943"/>
    </source>
</evidence>
<dbReference type="Pfam" id="PF13560">
    <property type="entry name" value="HTH_31"/>
    <property type="match status" value="1"/>
</dbReference>
<comment type="caution">
    <text evidence="2">The sequence shown here is derived from an EMBL/GenBank/DDBJ whole genome shotgun (WGS) entry which is preliminary data.</text>
</comment>
<dbReference type="Proteomes" id="UP000185596">
    <property type="component" value="Unassembled WGS sequence"/>
</dbReference>